<reference evidence="1 2" key="1">
    <citation type="journal article" date="2015" name="Genome Announc.">
        <title>Expanding the biotechnology potential of lactobacilli through comparative genomics of 213 strains and associated genera.</title>
        <authorList>
            <person name="Sun Z."/>
            <person name="Harris H.M."/>
            <person name="McCann A."/>
            <person name="Guo C."/>
            <person name="Argimon S."/>
            <person name="Zhang W."/>
            <person name="Yang X."/>
            <person name="Jeffery I.B."/>
            <person name="Cooney J.C."/>
            <person name="Kagawa T.F."/>
            <person name="Liu W."/>
            <person name="Song Y."/>
            <person name="Salvetti E."/>
            <person name="Wrobel A."/>
            <person name="Rasinkangas P."/>
            <person name="Parkhill J."/>
            <person name="Rea M.C."/>
            <person name="O'Sullivan O."/>
            <person name="Ritari J."/>
            <person name="Douillard F.P."/>
            <person name="Paul Ross R."/>
            <person name="Yang R."/>
            <person name="Briner A.E."/>
            <person name="Felis G.E."/>
            <person name="de Vos W.M."/>
            <person name="Barrangou R."/>
            <person name="Klaenhammer T.R."/>
            <person name="Caufield P.W."/>
            <person name="Cui Y."/>
            <person name="Zhang H."/>
            <person name="O'Toole P.W."/>
        </authorList>
    </citation>
    <scope>NUCLEOTIDE SEQUENCE [LARGE SCALE GENOMIC DNA]</scope>
    <source>
        <strain evidence="1 2">DSM 20509</strain>
    </source>
</reference>
<proteinExistence type="predicted"/>
<dbReference type="EMBL" id="AYYP01000072">
    <property type="protein sequence ID" value="KRM62877.1"/>
    <property type="molecule type" value="Genomic_DNA"/>
</dbReference>
<organism evidence="1 2">
    <name type="scientific">Ligilactobacillus agilis DSM 20509</name>
    <dbReference type="NCBI Taxonomy" id="1423718"/>
    <lineage>
        <taxon>Bacteria</taxon>
        <taxon>Bacillati</taxon>
        <taxon>Bacillota</taxon>
        <taxon>Bacilli</taxon>
        <taxon>Lactobacillales</taxon>
        <taxon>Lactobacillaceae</taxon>
        <taxon>Ligilactobacillus</taxon>
    </lineage>
</organism>
<evidence type="ECO:0000313" key="1">
    <source>
        <dbReference type="EMBL" id="KRM62877.1"/>
    </source>
</evidence>
<accession>A0A0R2A719</accession>
<comment type="caution">
    <text evidence="1">The sequence shown here is derived from an EMBL/GenBank/DDBJ whole genome shotgun (WGS) entry which is preliminary data.</text>
</comment>
<sequence length="52" mass="5944">MIVYLVKAINPRYDIGKLMKSVRKFTTSDSEAQKIGFENKKSIGIKRINLSI</sequence>
<gene>
    <name evidence="1" type="ORF">FC14_GL001114</name>
</gene>
<protein>
    <submittedName>
        <fullName evidence="1">Uncharacterized protein</fullName>
    </submittedName>
</protein>
<evidence type="ECO:0000313" key="2">
    <source>
        <dbReference type="Proteomes" id="UP000051008"/>
    </source>
</evidence>
<keyword evidence="2" id="KW-1185">Reference proteome</keyword>
<dbReference type="AlphaFoldDB" id="A0A0R2A719"/>
<dbReference type="Proteomes" id="UP000051008">
    <property type="component" value="Unassembled WGS sequence"/>
</dbReference>
<dbReference type="PATRIC" id="fig|1423718.3.peg.1172"/>
<name>A0A0R2A719_9LACO</name>